<reference evidence="2" key="1">
    <citation type="submission" date="2019-11" db="EMBL/GenBank/DDBJ databases">
        <title>Microbial mats filling the niche in hypersaline microbial mats.</title>
        <authorList>
            <person name="Wong H.L."/>
            <person name="Macleod F.I."/>
            <person name="White R.A. III"/>
            <person name="Burns B.P."/>
        </authorList>
    </citation>
    <scope>NUCLEOTIDE SEQUENCE</scope>
    <source>
        <strain evidence="2">Rbin_158</strain>
    </source>
</reference>
<dbReference type="EMBL" id="WJJP01000340">
    <property type="protein sequence ID" value="MBD3325029.1"/>
    <property type="molecule type" value="Genomic_DNA"/>
</dbReference>
<dbReference type="SMART" id="SM00855">
    <property type="entry name" value="PGAM"/>
    <property type="match status" value="1"/>
</dbReference>
<evidence type="ECO:0000313" key="3">
    <source>
        <dbReference type="Proteomes" id="UP000649604"/>
    </source>
</evidence>
<dbReference type="InterPro" id="IPR029033">
    <property type="entry name" value="His_PPase_superfam"/>
</dbReference>
<dbReference type="AlphaFoldDB" id="A0A9D5JVH5"/>
<dbReference type="GO" id="GO:0005737">
    <property type="term" value="C:cytoplasm"/>
    <property type="evidence" value="ECO:0007669"/>
    <property type="project" value="InterPro"/>
</dbReference>
<dbReference type="Proteomes" id="UP000649604">
    <property type="component" value="Unassembled WGS sequence"/>
</dbReference>
<comment type="caution">
    <text evidence="2">The sequence shown here is derived from an EMBL/GenBank/DDBJ whole genome shotgun (WGS) entry which is preliminary data.</text>
</comment>
<dbReference type="NCBIfam" id="TIGR00249">
    <property type="entry name" value="sixA"/>
    <property type="match status" value="1"/>
</dbReference>
<organism evidence="2 3">
    <name type="scientific">candidate division KSB3 bacterium</name>
    <dbReference type="NCBI Taxonomy" id="2044937"/>
    <lineage>
        <taxon>Bacteria</taxon>
        <taxon>candidate division KSB3</taxon>
    </lineage>
</organism>
<dbReference type="GO" id="GO:0101006">
    <property type="term" value="F:protein histidine phosphatase activity"/>
    <property type="evidence" value="ECO:0007669"/>
    <property type="project" value="InterPro"/>
</dbReference>
<dbReference type="InterPro" id="IPR004449">
    <property type="entry name" value="SixA"/>
</dbReference>
<dbReference type="Pfam" id="PF00300">
    <property type="entry name" value="His_Phos_1"/>
    <property type="match status" value="1"/>
</dbReference>
<feature type="compositionally biased region" description="Basic and acidic residues" evidence="1">
    <location>
        <begin position="10"/>
        <end position="19"/>
    </location>
</feature>
<evidence type="ECO:0000256" key="1">
    <source>
        <dbReference type="SAM" id="MobiDB-lite"/>
    </source>
</evidence>
<name>A0A9D5JVH5_9BACT</name>
<accession>A0A9D5JVH5</accession>
<dbReference type="Gene3D" id="3.40.50.1240">
    <property type="entry name" value="Phosphoglycerate mutase-like"/>
    <property type="match status" value="1"/>
</dbReference>
<protein>
    <submittedName>
        <fullName evidence="2">Phosphohistidine phosphatase SixA</fullName>
    </submittedName>
</protein>
<dbReference type="InterPro" id="IPR013078">
    <property type="entry name" value="His_Pase_superF_clade-1"/>
</dbReference>
<dbReference type="SUPFAM" id="SSF53254">
    <property type="entry name" value="Phosphoglycerate mutase-like"/>
    <property type="match status" value="1"/>
</dbReference>
<sequence length="153" mass="16791">MKLYLIQHGEAMEKSENPDRPLTPKGQADVKRLAQVLAHSSPALKEIRHSGKRRAAETAAILAEALHQQDKVTAADGLSPNDDVRPVAEAIQGQDESLMIVGHLPFLSRLASYVLIGKADQPLIQFQKGGGVCLEREEDTWHVTWMLIPAILS</sequence>
<gene>
    <name evidence="2" type="primary">sixA</name>
    <name evidence="2" type="ORF">GF339_10620</name>
</gene>
<feature type="region of interest" description="Disordered" evidence="1">
    <location>
        <begin position="8"/>
        <end position="27"/>
    </location>
</feature>
<dbReference type="CDD" id="cd07067">
    <property type="entry name" value="HP_PGM_like"/>
    <property type="match status" value="1"/>
</dbReference>
<evidence type="ECO:0000313" key="2">
    <source>
        <dbReference type="EMBL" id="MBD3325029.1"/>
    </source>
</evidence>
<proteinExistence type="predicted"/>